<keyword evidence="3" id="KW-1185">Reference proteome</keyword>
<protein>
    <submittedName>
        <fullName evidence="2">Glycosyl transferase</fullName>
    </submittedName>
</protein>
<accession>A0A6V8K2J7</accession>
<dbReference type="SUPFAM" id="SSF53756">
    <property type="entry name" value="UDP-Glycosyltransferase/glycogen phosphorylase"/>
    <property type="match status" value="1"/>
</dbReference>
<dbReference type="CDD" id="cd03784">
    <property type="entry name" value="GT1_Gtf-like"/>
    <property type="match status" value="1"/>
</dbReference>
<name>A0A6V8K2J7_9ACTN</name>
<dbReference type="Proteomes" id="UP000482800">
    <property type="component" value="Unassembled WGS sequence"/>
</dbReference>
<gene>
    <name evidence="2" type="ORF">Phou_006980</name>
</gene>
<comment type="caution">
    <text evidence="2">The sequence shown here is derived from an EMBL/GenBank/DDBJ whole genome shotgun (WGS) entry which is preliminary data.</text>
</comment>
<organism evidence="2 3">
    <name type="scientific">Phytohabitans houttuyneae</name>
    <dbReference type="NCBI Taxonomy" id="1076126"/>
    <lineage>
        <taxon>Bacteria</taxon>
        <taxon>Bacillati</taxon>
        <taxon>Actinomycetota</taxon>
        <taxon>Actinomycetes</taxon>
        <taxon>Micromonosporales</taxon>
        <taxon>Micromonosporaceae</taxon>
    </lineage>
</organism>
<reference evidence="2 3" key="1">
    <citation type="submission" date="2020-03" db="EMBL/GenBank/DDBJ databases">
        <title>Whole genome shotgun sequence of Phytohabitans houttuyneae NBRC 108639.</title>
        <authorList>
            <person name="Komaki H."/>
            <person name="Tamura T."/>
        </authorList>
    </citation>
    <scope>NUCLEOTIDE SEQUENCE [LARGE SCALE GENOMIC DNA]</scope>
    <source>
        <strain evidence="2 3">NBRC 108639</strain>
    </source>
</reference>
<proteinExistence type="predicted"/>
<feature type="region of interest" description="Disordered" evidence="1">
    <location>
        <begin position="364"/>
        <end position="413"/>
    </location>
</feature>
<reference evidence="2 3" key="2">
    <citation type="submission" date="2020-03" db="EMBL/GenBank/DDBJ databases">
        <authorList>
            <person name="Ichikawa N."/>
            <person name="Kimura A."/>
            <person name="Kitahashi Y."/>
            <person name="Uohara A."/>
        </authorList>
    </citation>
    <scope>NUCLEOTIDE SEQUENCE [LARGE SCALE GENOMIC DNA]</scope>
    <source>
        <strain evidence="2 3">NBRC 108639</strain>
    </source>
</reference>
<dbReference type="PANTHER" id="PTHR21015:SF22">
    <property type="entry name" value="GLYCOSYLTRANSFERASE"/>
    <property type="match status" value="1"/>
</dbReference>
<dbReference type="Gene3D" id="3.40.50.2000">
    <property type="entry name" value="Glycogen Phosphorylase B"/>
    <property type="match status" value="2"/>
</dbReference>
<evidence type="ECO:0000313" key="3">
    <source>
        <dbReference type="Proteomes" id="UP000482800"/>
    </source>
</evidence>
<dbReference type="PANTHER" id="PTHR21015">
    <property type="entry name" value="UDP-N-ACETYLGLUCOSAMINE--N-ACETYLMURAMYL-(PENTAPEPTIDE) PYROPHOSPHORYL-UNDECAPRENOL N-ACETYLGLUCOSAMINE TRANSFERASE 1"/>
    <property type="match status" value="1"/>
</dbReference>
<dbReference type="GO" id="GO:0008194">
    <property type="term" value="F:UDP-glycosyltransferase activity"/>
    <property type="evidence" value="ECO:0007669"/>
    <property type="project" value="InterPro"/>
</dbReference>
<evidence type="ECO:0000256" key="1">
    <source>
        <dbReference type="SAM" id="MobiDB-lite"/>
    </source>
</evidence>
<dbReference type="EMBL" id="BLPF01000001">
    <property type="protein sequence ID" value="GFJ76518.1"/>
    <property type="molecule type" value="Genomic_DNA"/>
</dbReference>
<dbReference type="Pfam" id="PF00201">
    <property type="entry name" value="UDPGT"/>
    <property type="match status" value="1"/>
</dbReference>
<sequence length="413" mass="43281">MSRFLFVAPPLAGHVYAAGAVADALTARGHEVAWAGPETALRRMLGDAVSVYSTGMRPYRGQRDRGFRAVRSLWEGFVLPYARFTLPAVEKAVAAFAPDVVAADQHALAGAVAAHRHGVRWASLAPQSMELTRPFRALPKVEEWIRRRIDGAGLSIADGADPRFSPHLVLAFTTPALTGPHDFPAHYALVGPALGDRAAAPDFPWDALDPARSTVLVTMGTLAEDVARDFYPRMAAALRAHAGRVQAVVAAPPGTVPDLPPGTVVQPQVPVLALMPRLSAVVCHAGLNTVCEALAHGVPLVVAPIKHDQPVTAAQVVAAGAGVRVRFGRSGAGELAGALAAVLDEPGYAAAAGRVRESFAAAGVPRPRRHTWNSLPPAPDGRTRARRPPRHGPPATRTLAGGPLVTAPQEVSS</sequence>
<dbReference type="RefSeq" id="WP_173053431.1">
    <property type="nucleotide sequence ID" value="NZ_BLPF01000001.1"/>
</dbReference>
<dbReference type="InterPro" id="IPR002213">
    <property type="entry name" value="UDP_glucos_trans"/>
</dbReference>
<evidence type="ECO:0000313" key="2">
    <source>
        <dbReference type="EMBL" id="GFJ76518.1"/>
    </source>
</evidence>
<dbReference type="AlphaFoldDB" id="A0A6V8K2J7"/>
<keyword evidence="2" id="KW-0808">Transferase</keyword>